<evidence type="ECO:0000256" key="3">
    <source>
        <dbReference type="ARBA" id="ARBA00008915"/>
    </source>
</evidence>
<comment type="similarity">
    <text evidence="3">Belongs to the complex I NDUFB11 subunit family.</text>
</comment>
<gene>
    <name evidence="18" type="ORF">AX774_g6740</name>
</gene>
<dbReference type="GO" id="GO:0005743">
    <property type="term" value="C:mitochondrial inner membrane"/>
    <property type="evidence" value="ECO:0007669"/>
    <property type="project" value="UniProtKB-SubCell"/>
</dbReference>
<dbReference type="InterPro" id="IPR019329">
    <property type="entry name" value="NADH_UbQ_OxRdtase_ESSS_su"/>
</dbReference>
<keyword evidence="19" id="KW-1185">Reference proteome</keyword>
<evidence type="ECO:0000256" key="16">
    <source>
        <dbReference type="ARBA" id="ARBA00046528"/>
    </source>
</evidence>
<dbReference type="AlphaFoldDB" id="A0A1R1PFZ4"/>
<evidence type="ECO:0000313" key="18">
    <source>
        <dbReference type="EMBL" id="OMH79839.1"/>
    </source>
</evidence>
<evidence type="ECO:0000256" key="13">
    <source>
        <dbReference type="ARBA" id="ARBA00023136"/>
    </source>
</evidence>
<keyword evidence="8" id="KW-0999">Mitochondrion inner membrane</keyword>
<dbReference type="PANTHER" id="PTHR40637:SF1">
    <property type="entry name" value="ESSS SUBUNIT OF NADH:UBIQUINONE OXIDOREDUCTASE (COMPLEX I) PROTEIN"/>
    <property type="match status" value="1"/>
</dbReference>
<dbReference type="EMBL" id="LSSK01001394">
    <property type="protein sequence ID" value="OMH79839.1"/>
    <property type="molecule type" value="Genomic_DNA"/>
</dbReference>
<dbReference type="Proteomes" id="UP000188320">
    <property type="component" value="Unassembled WGS sequence"/>
</dbReference>
<evidence type="ECO:0000256" key="7">
    <source>
        <dbReference type="ARBA" id="ARBA00022692"/>
    </source>
</evidence>
<evidence type="ECO:0000256" key="9">
    <source>
        <dbReference type="ARBA" id="ARBA00022946"/>
    </source>
</evidence>
<comment type="function">
    <text evidence="1">Accessory subunit of the mitochondrial membrane respiratory chain NADH dehydrogenase (Complex I), that is believed not to be involved in catalysis. Complex I functions in the transfer of electrons from NADH to the respiratory chain. The immediate electron acceptor for the enzyme is believed to be ubiquinone.</text>
</comment>
<evidence type="ECO:0000256" key="5">
    <source>
        <dbReference type="ARBA" id="ARBA00022448"/>
    </source>
</evidence>
<keyword evidence="9" id="KW-0809">Transit peptide</keyword>
<evidence type="ECO:0000256" key="4">
    <source>
        <dbReference type="ARBA" id="ARBA00018632"/>
    </source>
</evidence>
<accession>A0A1R1PFZ4</accession>
<evidence type="ECO:0000256" key="14">
    <source>
        <dbReference type="ARBA" id="ARBA00030753"/>
    </source>
</evidence>
<dbReference type="Pfam" id="PF10183">
    <property type="entry name" value="ESSS"/>
    <property type="match status" value="1"/>
</dbReference>
<comment type="subcellular location">
    <subcellularLocation>
        <location evidence="2">Mitochondrion inner membrane</location>
        <topology evidence="2">Single-pass membrane protein</topology>
    </subcellularLocation>
</comment>
<keyword evidence="13 17" id="KW-0472">Membrane</keyword>
<comment type="subunit">
    <text evidence="16">Complex I is composed of 45 different subunits. Interacts with BCAP31.</text>
</comment>
<keyword evidence="10" id="KW-0249">Electron transport</keyword>
<evidence type="ECO:0000256" key="8">
    <source>
        <dbReference type="ARBA" id="ARBA00022792"/>
    </source>
</evidence>
<keyword evidence="12" id="KW-0496">Mitochondrion</keyword>
<evidence type="ECO:0000256" key="17">
    <source>
        <dbReference type="SAM" id="Phobius"/>
    </source>
</evidence>
<keyword evidence="11 17" id="KW-1133">Transmembrane helix</keyword>
<evidence type="ECO:0000256" key="10">
    <source>
        <dbReference type="ARBA" id="ARBA00022982"/>
    </source>
</evidence>
<keyword evidence="6" id="KW-0679">Respiratory chain</keyword>
<organism evidence="18 19">
    <name type="scientific">Zancudomyces culisetae</name>
    <name type="common">Gut fungus</name>
    <name type="synonym">Smittium culisetae</name>
    <dbReference type="NCBI Taxonomy" id="1213189"/>
    <lineage>
        <taxon>Eukaryota</taxon>
        <taxon>Fungi</taxon>
        <taxon>Fungi incertae sedis</taxon>
        <taxon>Zoopagomycota</taxon>
        <taxon>Kickxellomycotina</taxon>
        <taxon>Harpellomycetes</taxon>
        <taxon>Harpellales</taxon>
        <taxon>Legeriomycetaceae</taxon>
        <taxon>Zancudomyces</taxon>
    </lineage>
</organism>
<reference evidence="19" key="1">
    <citation type="submission" date="2017-01" db="EMBL/GenBank/DDBJ databases">
        <authorList>
            <person name="Wang Y."/>
            <person name="White M."/>
            <person name="Kvist S."/>
            <person name="Moncalvo J.-M."/>
        </authorList>
    </citation>
    <scope>NUCLEOTIDE SEQUENCE [LARGE SCALE GENOMIC DNA]</scope>
    <source>
        <strain evidence="19">COL-18-3</strain>
    </source>
</reference>
<keyword evidence="7 17" id="KW-0812">Transmembrane</keyword>
<proteinExistence type="inferred from homology"/>
<dbReference type="OrthoDB" id="2147978at2759"/>
<evidence type="ECO:0000313" key="19">
    <source>
        <dbReference type="Proteomes" id="UP000188320"/>
    </source>
</evidence>
<comment type="caution">
    <text evidence="18">The sequence shown here is derived from an EMBL/GenBank/DDBJ whole genome shotgun (WGS) entry which is preliminary data.</text>
</comment>
<keyword evidence="5" id="KW-0813">Transport</keyword>
<name>A0A1R1PFZ4_ZANCU</name>
<evidence type="ECO:0000256" key="12">
    <source>
        <dbReference type="ARBA" id="ARBA00023128"/>
    </source>
</evidence>
<feature type="transmembrane region" description="Helical" evidence="17">
    <location>
        <begin position="54"/>
        <end position="72"/>
    </location>
</feature>
<sequence length="106" mass="12522">MTILNRGIFRITTRRISNSSILRGGHGPELQEPSGYLFNRKPGVKYEREGWENLWYFGFYPVVLFGGIGLYFKPDTKLRTWARAEAEKRMEERGDTLEYEHTEYII</sequence>
<protein>
    <recommendedName>
        <fullName evidence="4">NADH dehydrogenase [ubiquinone] 1 beta subcomplex subunit 11, mitochondrial</fullName>
    </recommendedName>
    <alternativeName>
        <fullName evidence="15">Complex I-ESSS</fullName>
    </alternativeName>
    <alternativeName>
        <fullName evidence="14">NADH-ubiquinone oxidoreductase ESSS subunit</fullName>
    </alternativeName>
</protein>
<evidence type="ECO:0000256" key="11">
    <source>
        <dbReference type="ARBA" id="ARBA00022989"/>
    </source>
</evidence>
<dbReference type="PANTHER" id="PTHR40637">
    <property type="entry name" value="ESSS SUBUNIT OF NADH:UBIQUINONE OXIDOREDUCTASE (COMPLEX I) PROTEIN"/>
    <property type="match status" value="1"/>
</dbReference>
<evidence type="ECO:0000256" key="2">
    <source>
        <dbReference type="ARBA" id="ARBA00004434"/>
    </source>
</evidence>
<evidence type="ECO:0000256" key="15">
    <source>
        <dbReference type="ARBA" id="ARBA00031387"/>
    </source>
</evidence>
<evidence type="ECO:0000256" key="1">
    <source>
        <dbReference type="ARBA" id="ARBA00003195"/>
    </source>
</evidence>
<evidence type="ECO:0000256" key="6">
    <source>
        <dbReference type="ARBA" id="ARBA00022660"/>
    </source>
</evidence>